<keyword evidence="6" id="KW-1185">Reference proteome</keyword>
<feature type="domain" description="CusB-like beta-barrel" evidence="4">
    <location>
        <begin position="220"/>
        <end position="277"/>
    </location>
</feature>
<dbReference type="OrthoDB" id="268285at2"/>
<dbReference type="RefSeq" id="WP_145362171.1">
    <property type="nucleotide sequence ID" value="NZ_CP036268.1"/>
</dbReference>
<dbReference type="Pfam" id="PF25917">
    <property type="entry name" value="BSH_RND"/>
    <property type="match status" value="1"/>
</dbReference>
<comment type="similarity">
    <text evidence="1">Belongs to the membrane fusion protein (MFP) (TC 8.A.1) family.</text>
</comment>
<evidence type="ECO:0000259" key="4">
    <source>
        <dbReference type="Pfam" id="PF25954"/>
    </source>
</evidence>
<keyword evidence="2" id="KW-0175">Coiled coil</keyword>
<dbReference type="InterPro" id="IPR006143">
    <property type="entry name" value="RND_pump_MFP"/>
</dbReference>
<feature type="domain" description="Multidrug resistance protein MdtA-like barrel-sandwich hybrid" evidence="3">
    <location>
        <begin position="49"/>
        <end position="204"/>
    </location>
</feature>
<dbReference type="AlphaFoldDB" id="A0A517QWF8"/>
<name>A0A517QWF8_9PLAN</name>
<dbReference type="PANTHER" id="PTHR30469:SF15">
    <property type="entry name" value="HLYD FAMILY OF SECRETION PROTEINS"/>
    <property type="match status" value="1"/>
</dbReference>
<sequence length="281" mass="31070">MLKIDSITDCFKRGKSRIWALALLIAAATFVGIPSADAEELIGFSEPYRTIDVAASQMGIVSKIHAREGDQVSAGDLVGELDHRVLAIASRIAEKTATSRSALHVAEAEANLSRERMDNLRSLHARNAASNEELERAEIEFQIAQARLNGAVESLELKQLEHERVLAEIEQRMIRSPIDGVVIRIHRDEGEFTSANQPDIATVVELNPLVAVFSTTRDLARNLKTDASVEVKFDDRQKARGIIEYISPVTEARSGTVEVRVRIPNPQLKLRSGERCSIRSN</sequence>
<dbReference type="InterPro" id="IPR058792">
    <property type="entry name" value="Beta-barrel_RND_2"/>
</dbReference>
<dbReference type="GO" id="GO:0015562">
    <property type="term" value="F:efflux transmembrane transporter activity"/>
    <property type="evidence" value="ECO:0007669"/>
    <property type="project" value="TreeGrafter"/>
</dbReference>
<feature type="coiled-coil region" evidence="2">
    <location>
        <begin position="103"/>
        <end position="172"/>
    </location>
</feature>
<dbReference type="Gene3D" id="2.40.30.170">
    <property type="match status" value="1"/>
</dbReference>
<gene>
    <name evidence="5" type="primary">mdtE</name>
    <name evidence="5" type="ORF">Pan189_02660</name>
</gene>
<dbReference type="GO" id="GO:1990281">
    <property type="term" value="C:efflux pump complex"/>
    <property type="evidence" value="ECO:0007669"/>
    <property type="project" value="TreeGrafter"/>
</dbReference>
<proteinExistence type="inferred from homology"/>
<organism evidence="5 6">
    <name type="scientific">Stratiformator vulcanicus</name>
    <dbReference type="NCBI Taxonomy" id="2527980"/>
    <lineage>
        <taxon>Bacteria</taxon>
        <taxon>Pseudomonadati</taxon>
        <taxon>Planctomycetota</taxon>
        <taxon>Planctomycetia</taxon>
        <taxon>Planctomycetales</taxon>
        <taxon>Planctomycetaceae</taxon>
        <taxon>Stratiformator</taxon>
    </lineage>
</organism>
<dbReference type="Proteomes" id="UP000317318">
    <property type="component" value="Chromosome"/>
</dbReference>
<dbReference type="KEGG" id="svp:Pan189_02660"/>
<protein>
    <submittedName>
        <fullName evidence="5">Multidrug resistance protein MdtE</fullName>
    </submittedName>
</protein>
<dbReference type="SUPFAM" id="SSF111369">
    <property type="entry name" value="HlyD-like secretion proteins"/>
    <property type="match status" value="1"/>
</dbReference>
<dbReference type="Pfam" id="PF25954">
    <property type="entry name" value="Beta-barrel_RND_2"/>
    <property type="match status" value="1"/>
</dbReference>
<dbReference type="Gene3D" id="1.10.287.470">
    <property type="entry name" value="Helix hairpin bin"/>
    <property type="match status" value="1"/>
</dbReference>
<dbReference type="Gene3D" id="2.40.50.100">
    <property type="match status" value="1"/>
</dbReference>
<evidence type="ECO:0000256" key="1">
    <source>
        <dbReference type="ARBA" id="ARBA00009477"/>
    </source>
</evidence>
<evidence type="ECO:0000256" key="2">
    <source>
        <dbReference type="SAM" id="Coils"/>
    </source>
</evidence>
<dbReference type="NCBIfam" id="TIGR01730">
    <property type="entry name" value="RND_mfp"/>
    <property type="match status" value="1"/>
</dbReference>
<evidence type="ECO:0000313" key="6">
    <source>
        <dbReference type="Proteomes" id="UP000317318"/>
    </source>
</evidence>
<reference evidence="5 6" key="1">
    <citation type="submission" date="2019-02" db="EMBL/GenBank/DDBJ databases">
        <title>Deep-cultivation of Planctomycetes and their phenomic and genomic characterization uncovers novel biology.</title>
        <authorList>
            <person name="Wiegand S."/>
            <person name="Jogler M."/>
            <person name="Boedeker C."/>
            <person name="Pinto D."/>
            <person name="Vollmers J."/>
            <person name="Rivas-Marin E."/>
            <person name="Kohn T."/>
            <person name="Peeters S.H."/>
            <person name="Heuer A."/>
            <person name="Rast P."/>
            <person name="Oberbeckmann S."/>
            <person name="Bunk B."/>
            <person name="Jeske O."/>
            <person name="Meyerdierks A."/>
            <person name="Storesund J.E."/>
            <person name="Kallscheuer N."/>
            <person name="Luecker S."/>
            <person name="Lage O.M."/>
            <person name="Pohl T."/>
            <person name="Merkel B.J."/>
            <person name="Hornburger P."/>
            <person name="Mueller R.-W."/>
            <person name="Bruemmer F."/>
            <person name="Labrenz M."/>
            <person name="Spormann A.M."/>
            <person name="Op den Camp H."/>
            <person name="Overmann J."/>
            <person name="Amann R."/>
            <person name="Jetten M.S.M."/>
            <person name="Mascher T."/>
            <person name="Medema M.H."/>
            <person name="Devos D.P."/>
            <person name="Kaster A.-K."/>
            <person name="Ovreas L."/>
            <person name="Rohde M."/>
            <person name="Galperin M.Y."/>
            <person name="Jogler C."/>
        </authorList>
    </citation>
    <scope>NUCLEOTIDE SEQUENCE [LARGE SCALE GENOMIC DNA]</scope>
    <source>
        <strain evidence="5 6">Pan189</strain>
    </source>
</reference>
<dbReference type="EMBL" id="CP036268">
    <property type="protein sequence ID" value="QDT35913.1"/>
    <property type="molecule type" value="Genomic_DNA"/>
</dbReference>
<evidence type="ECO:0000313" key="5">
    <source>
        <dbReference type="EMBL" id="QDT35913.1"/>
    </source>
</evidence>
<dbReference type="PANTHER" id="PTHR30469">
    <property type="entry name" value="MULTIDRUG RESISTANCE PROTEIN MDTA"/>
    <property type="match status" value="1"/>
</dbReference>
<dbReference type="InterPro" id="IPR058625">
    <property type="entry name" value="MdtA-like_BSH"/>
</dbReference>
<evidence type="ECO:0000259" key="3">
    <source>
        <dbReference type="Pfam" id="PF25917"/>
    </source>
</evidence>
<accession>A0A517QWF8</accession>